<comment type="caution">
    <text evidence="2">The sequence shown here is derived from an EMBL/GenBank/DDBJ whole genome shotgun (WGS) entry which is preliminary data.</text>
</comment>
<gene>
    <name evidence="2" type="primary">ga17100</name>
    <name evidence="2" type="ORF">PR202_ga17100</name>
</gene>
<feature type="compositionally biased region" description="Gly residues" evidence="1">
    <location>
        <begin position="58"/>
        <end position="70"/>
    </location>
</feature>
<dbReference type="AlphaFoldDB" id="A0AAV5CPA2"/>
<accession>A0AAV5CPA2</accession>
<evidence type="ECO:0000313" key="2">
    <source>
        <dbReference type="EMBL" id="GJM99957.1"/>
    </source>
</evidence>
<dbReference type="Proteomes" id="UP001054889">
    <property type="component" value="Unassembled WGS sequence"/>
</dbReference>
<reference evidence="2" key="2">
    <citation type="submission" date="2021-12" db="EMBL/GenBank/DDBJ databases">
        <title>Resequencing data analysis of finger millet.</title>
        <authorList>
            <person name="Hatakeyama M."/>
            <person name="Aluri S."/>
            <person name="Balachadran M.T."/>
            <person name="Sivarajan S.R."/>
            <person name="Poveda L."/>
            <person name="Shimizu-Inatsugi R."/>
            <person name="Schlapbach R."/>
            <person name="Sreeman S.M."/>
            <person name="Shimizu K.K."/>
        </authorList>
    </citation>
    <scope>NUCLEOTIDE SEQUENCE</scope>
</reference>
<organism evidence="2 3">
    <name type="scientific">Eleusine coracana subsp. coracana</name>
    <dbReference type="NCBI Taxonomy" id="191504"/>
    <lineage>
        <taxon>Eukaryota</taxon>
        <taxon>Viridiplantae</taxon>
        <taxon>Streptophyta</taxon>
        <taxon>Embryophyta</taxon>
        <taxon>Tracheophyta</taxon>
        <taxon>Spermatophyta</taxon>
        <taxon>Magnoliopsida</taxon>
        <taxon>Liliopsida</taxon>
        <taxon>Poales</taxon>
        <taxon>Poaceae</taxon>
        <taxon>PACMAD clade</taxon>
        <taxon>Chloridoideae</taxon>
        <taxon>Cynodonteae</taxon>
        <taxon>Eleusininae</taxon>
        <taxon>Eleusine</taxon>
    </lineage>
</organism>
<name>A0AAV5CPA2_ELECO</name>
<evidence type="ECO:0000313" key="3">
    <source>
        <dbReference type="Proteomes" id="UP001054889"/>
    </source>
</evidence>
<keyword evidence="3" id="KW-1185">Reference proteome</keyword>
<protein>
    <submittedName>
        <fullName evidence="2">Uncharacterized protein</fullName>
    </submittedName>
</protein>
<sequence>MQQMPPRRSNRLNERFEEAAREEAIALPPHGRGRRAALRGRGRGRDTHGCGRGDGGHGRAAGGYGRAGGHGRGREHTPDGNEDEVEELVEDELLLAAPNFVEVMARQTQLIQHLVTTTTGR</sequence>
<reference evidence="2" key="1">
    <citation type="journal article" date="2018" name="DNA Res.">
        <title>Multiple hybrid de novo genome assembly of finger millet, an orphan allotetraploid crop.</title>
        <authorList>
            <person name="Hatakeyama M."/>
            <person name="Aluri S."/>
            <person name="Balachadran M.T."/>
            <person name="Sivarajan S.R."/>
            <person name="Patrignani A."/>
            <person name="Gruter S."/>
            <person name="Poveda L."/>
            <person name="Shimizu-Inatsugi R."/>
            <person name="Baeten J."/>
            <person name="Francoijs K.J."/>
            <person name="Nataraja K.N."/>
            <person name="Reddy Y.A.N."/>
            <person name="Phadnis S."/>
            <person name="Ravikumar R.L."/>
            <person name="Schlapbach R."/>
            <person name="Sreeman S.M."/>
            <person name="Shimizu K.K."/>
        </authorList>
    </citation>
    <scope>NUCLEOTIDE SEQUENCE</scope>
</reference>
<evidence type="ECO:0000256" key="1">
    <source>
        <dbReference type="SAM" id="MobiDB-lite"/>
    </source>
</evidence>
<feature type="region of interest" description="Disordered" evidence="1">
    <location>
        <begin position="28"/>
        <end position="86"/>
    </location>
</feature>
<dbReference type="EMBL" id="BQKI01000008">
    <property type="protein sequence ID" value="GJM99957.1"/>
    <property type="molecule type" value="Genomic_DNA"/>
</dbReference>
<proteinExistence type="predicted"/>
<feature type="compositionally biased region" description="Basic residues" evidence="1">
    <location>
        <begin position="31"/>
        <end position="42"/>
    </location>
</feature>
<feature type="compositionally biased region" description="Basic and acidic residues" evidence="1">
    <location>
        <begin position="43"/>
        <end position="57"/>
    </location>
</feature>